<dbReference type="AlphaFoldDB" id="A0A413RNW5"/>
<evidence type="ECO:0000256" key="2">
    <source>
        <dbReference type="ARBA" id="ARBA00022475"/>
    </source>
</evidence>
<dbReference type="EMBL" id="QWKP01000152">
    <property type="protein sequence ID" value="RHA43618.1"/>
    <property type="molecule type" value="Genomic_DNA"/>
</dbReference>
<proteinExistence type="predicted"/>
<dbReference type="PANTHER" id="PTHR33406">
    <property type="entry name" value="MEMBRANE PROTEIN MJ1562-RELATED"/>
    <property type="match status" value="1"/>
</dbReference>
<sequence>LSVSAAYGLLVLVFQHGVGADLLGVTDAGFVVDWLPLFLFVILFGLSMDYHVFVVSRVREEHVPGVSTRVAVARGVTASAGVVTSAAIVMVAVFAIFASLSLIEFMQLGIGLAAAVIIDATVVRAVLLPSAMTLLGRYNWWLPRWLDRILPAAHA</sequence>
<dbReference type="SUPFAM" id="SSF82866">
    <property type="entry name" value="Multidrug efflux transporter AcrB transmembrane domain"/>
    <property type="match status" value="1"/>
</dbReference>
<gene>
    <name evidence="8" type="ORF">D1825_05525</name>
</gene>
<feature type="transmembrane region" description="Helical" evidence="6">
    <location>
        <begin position="35"/>
        <end position="55"/>
    </location>
</feature>
<evidence type="ECO:0000259" key="7">
    <source>
        <dbReference type="Pfam" id="PF03176"/>
    </source>
</evidence>
<dbReference type="Proteomes" id="UP000283374">
    <property type="component" value="Unassembled WGS sequence"/>
</dbReference>
<reference evidence="8 9" key="1">
    <citation type="submission" date="2018-08" db="EMBL/GenBank/DDBJ databases">
        <title>Cellulomonas rhizosphaerae sp. nov., a novel actinomycete isolated from soil.</title>
        <authorList>
            <person name="Tian Y."/>
        </authorList>
    </citation>
    <scope>NUCLEOTIDE SEQUENCE [LARGE SCALE GENOMIC DNA]</scope>
    <source>
        <strain evidence="8 9">NEAU-TCZ24</strain>
    </source>
</reference>
<comment type="subcellular location">
    <subcellularLocation>
        <location evidence="1">Cell membrane</location>
        <topology evidence="1">Multi-pass membrane protein</topology>
    </subcellularLocation>
</comment>
<protein>
    <recommendedName>
        <fullName evidence="7">Membrane transport protein MMPL domain-containing protein</fullName>
    </recommendedName>
</protein>
<feature type="transmembrane region" description="Helical" evidence="6">
    <location>
        <begin position="76"/>
        <end position="99"/>
    </location>
</feature>
<dbReference type="OrthoDB" id="7051771at2"/>
<keyword evidence="5 6" id="KW-0472">Membrane</keyword>
<feature type="domain" description="Membrane transport protein MMPL" evidence="7">
    <location>
        <begin position="1"/>
        <end position="143"/>
    </location>
</feature>
<keyword evidence="2" id="KW-1003">Cell membrane</keyword>
<comment type="caution">
    <text evidence="8">The sequence shown here is derived from an EMBL/GenBank/DDBJ whole genome shotgun (WGS) entry which is preliminary data.</text>
</comment>
<evidence type="ECO:0000313" key="8">
    <source>
        <dbReference type="EMBL" id="RHA43618.1"/>
    </source>
</evidence>
<feature type="transmembrane region" description="Helical" evidence="6">
    <location>
        <begin position="105"/>
        <end position="127"/>
    </location>
</feature>
<dbReference type="InterPro" id="IPR004869">
    <property type="entry name" value="MMPL_dom"/>
</dbReference>
<feature type="non-terminal residue" evidence="8">
    <location>
        <position position="1"/>
    </location>
</feature>
<keyword evidence="3 6" id="KW-0812">Transmembrane</keyword>
<evidence type="ECO:0000256" key="5">
    <source>
        <dbReference type="ARBA" id="ARBA00023136"/>
    </source>
</evidence>
<evidence type="ECO:0000256" key="3">
    <source>
        <dbReference type="ARBA" id="ARBA00022692"/>
    </source>
</evidence>
<evidence type="ECO:0000256" key="6">
    <source>
        <dbReference type="SAM" id="Phobius"/>
    </source>
</evidence>
<evidence type="ECO:0000256" key="4">
    <source>
        <dbReference type="ARBA" id="ARBA00022989"/>
    </source>
</evidence>
<evidence type="ECO:0000256" key="1">
    <source>
        <dbReference type="ARBA" id="ARBA00004651"/>
    </source>
</evidence>
<accession>A0A413RNW5</accession>
<name>A0A413RNW5_9CELL</name>
<dbReference type="InterPro" id="IPR050545">
    <property type="entry name" value="Mycobact_MmpL"/>
</dbReference>
<evidence type="ECO:0000313" key="9">
    <source>
        <dbReference type="Proteomes" id="UP000283374"/>
    </source>
</evidence>
<organism evidence="8 9">
    <name type="scientific">Cellulomonas rhizosphaerae</name>
    <dbReference type="NCBI Taxonomy" id="2293719"/>
    <lineage>
        <taxon>Bacteria</taxon>
        <taxon>Bacillati</taxon>
        <taxon>Actinomycetota</taxon>
        <taxon>Actinomycetes</taxon>
        <taxon>Micrococcales</taxon>
        <taxon>Cellulomonadaceae</taxon>
        <taxon>Cellulomonas</taxon>
    </lineage>
</organism>
<dbReference type="Pfam" id="PF03176">
    <property type="entry name" value="MMPL"/>
    <property type="match status" value="1"/>
</dbReference>
<keyword evidence="4 6" id="KW-1133">Transmembrane helix</keyword>
<dbReference type="Gene3D" id="1.20.1640.10">
    <property type="entry name" value="Multidrug efflux transporter AcrB transmembrane domain"/>
    <property type="match status" value="1"/>
</dbReference>
<keyword evidence="9" id="KW-1185">Reference proteome</keyword>
<dbReference type="GO" id="GO:0005886">
    <property type="term" value="C:plasma membrane"/>
    <property type="evidence" value="ECO:0007669"/>
    <property type="project" value="UniProtKB-SubCell"/>
</dbReference>
<dbReference type="PANTHER" id="PTHR33406:SF13">
    <property type="entry name" value="MEMBRANE PROTEIN YDFJ"/>
    <property type="match status" value="1"/>
</dbReference>
<dbReference type="RefSeq" id="WP_147356248.1">
    <property type="nucleotide sequence ID" value="NZ_QWKP01000152.1"/>
</dbReference>